<dbReference type="AlphaFoldDB" id="A0A9W6W5E2"/>
<name>A0A9W6W5E2_9ACTN</name>
<evidence type="ECO:0000256" key="2">
    <source>
        <dbReference type="ARBA" id="ARBA00022801"/>
    </source>
</evidence>
<organism evidence="6 7">
    <name type="scientific">Actinorhabdospora filicis</name>
    <dbReference type="NCBI Taxonomy" id="1785913"/>
    <lineage>
        <taxon>Bacteria</taxon>
        <taxon>Bacillati</taxon>
        <taxon>Actinomycetota</taxon>
        <taxon>Actinomycetes</taxon>
        <taxon>Micromonosporales</taxon>
        <taxon>Micromonosporaceae</taxon>
        <taxon>Actinorhabdospora</taxon>
    </lineage>
</organism>
<dbReference type="InterPro" id="IPR004843">
    <property type="entry name" value="Calcineurin-like_PHP"/>
</dbReference>
<dbReference type="RefSeq" id="WP_285665440.1">
    <property type="nucleotide sequence ID" value="NZ_BSTX01000004.1"/>
</dbReference>
<gene>
    <name evidence="6" type="primary">cpdA</name>
    <name evidence="6" type="ORF">Afil01_50940</name>
</gene>
<evidence type="ECO:0000313" key="7">
    <source>
        <dbReference type="Proteomes" id="UP001165079"/>
    </source>
</evidence>
<dbReference type="PANTHER" id="PTHR42988">
    <property type="entry name" value="PHOSPHOHYDROLASE"/>
    <property type="match status" value="1"/>
</dbReference>
<keyword evidence="1" id="KW-0479">Metal-binding</keyword>
<evidence type="ECO:0000256" key="1">
    <source>
        <dbReference type="ARBA" id="ARBA00022723"/>
    </source>
</evidence>
<dbReference type="Pfam" id="PF00149">
    <property type="entry name" value="Metallophos"/>
    <property type="match status" value="1"/>
</dbReference>
<proteinExistence type="inferred from homology"/>
<reference evidence="6" key="1">
    <citation type="submission" date="2023-03" db="EMBL/GenBank/DDBJ databases">
        <title>Actinorhabdospora filicis NBRC 111898.</title>
        <authorList>
            <person name="Ichikawa N."/>
            <person name="Sato H."/>
            <person name="Tonouchi N."/>
        </authorList>
    </citation>
    <scope>NUCLEOTIDE SEQUENCE</scope>
    <source>
        <strain evidence="6">NBRC 111898</strain>
    </source>
</reference>
<evidence type="ECO:0000256" key="3">
    <source>
        <dbReference type="ARBA" id="ARBA00023004"/>
    </source>
</evidence>
<dbReference type="SUPFAM" id="SSF56300">
    <property type="entry name" value="Metallo-dependent phosphatases"/>
    <property type="match status" value="1"/>
</dbReference>
<dbReference type="GO" id="GO:0016787">
    <property type="term" value="F:hydrolase activity"/>
    <property type="evidence" value="ECO:0007669"/>
    <property type="project" value="UniProtKB-KW"/>
</dbReference>
<comment type="caution">
    <text evidence="6">The sequence shown here is derived from an EMBL/GenBank/DDBJ whole genome shotgun (WGS) entry which is preliminary data.</text>
</comment>
<feature type="domain" description="Calcineurin-like phosphoesterase" evidence="5">
    <location>
        <begin position="1"/>
        <end position="183"/>
    </location>
</feature>
<keyword evidence="2" id="KW-0378">Hydrolase</keyword>
<accession>A0A9W6W5E2</accession>
<sequence>MLLAHISDTHVDGDPRSIERVRAVLGHLYTLKRPLDAILLTGDIADHGEAAEYEIIADLLRNSPFPVIHLPGNHDRREGYRKVLGGPEGFLNTDHEVAGHRILALDSLIEGVDEGELSASTLEWLGARLAERPEVPTLVAFHHPPVRMHQTRVDQWMLQNGEELAAVLSGHDQVLAVLTGHTHTAAASTFAGRPLLIAPGVVSTLRLDWEPGESITTLDAPPGIAYHVVEDGRVMTHWRTV</sequence>
<evidence type="ECO:0000313" key="6">
    <source>
        <dbReference type="EMBL" id="GLZ80287.1"/>
    </source>
</evidence>
<dbReference type="EMBL" id="BSTX01000004">
    <property type="protein sequence ID" value="GLZ80287.1"/>
    <property type="molecule type" value="Genomic_DNA"/>
</dbReference>
<evidence type="ECO:0000259" key="5">
    <source>
        <dbReference type="Pfam" id="PF00149"/>
    </source>
</evidence>
<comment type="similarity">
    <text evidence="4">Belongs to the cyclic nucleotide phosphodiesterase class-III family.</text>
</comment>
<protein>
    <submittedName>
        <fullName evidence="6">3',5'-cyclic adenosine monophosphate phosphodiesterase CpdA</fullName>
    </submittedName>
</protein>
<keyword evidence="3" id="KW-0408">Iron</keyword>
<dbReference type="GO" id="GO:0046872">
    <property type="term" value="F:metal ion binding"/>
    <property type="evidence" value="ECO:0007669"/>
    <property type="project" value="UniProtKB-KW"/>
</dbReference>
<dbReference type="Gene3D" id="3.60.21.10">
    <property type="match status" value="1"/>
</dbReference>
<dbReference type="InterPro" id="IPR029052">
    <property type="entry name" value="Metallo-depent_PP-like"/>
</dbReference>
<dbReference type="Proteomes" id="UP001165079">
    <property type="component" value="Unassembled WGS sequence"/>
</dbReference>
<keyword evidence="7" id="KW-1185">Reference proteome</keyword>
<dbReference type="PANTHER" id="PTHR42988:SF2">
    <property type="entry name" value="CYCLIC NUCLEOTIDE PHOSPHODIESTERASE CBUA0032-RELATED"/>
    <property type="match status" value="1"/>
</dbReference>
<evidence type="ECO:0000256" key="4">
    <source>
        <dbReference type="ARBA" id="ARBA00025742"/>
    </source>
</evidence>
<dbReference type="InterPro" id="IPR050884">
    <property type="entry name" value="CNP_phosphodiesterase-III"/>
</dbReference>